<keyword evidence="2" id="KW-1185">Reference proteome</keyword>
<comment type="caution">
    <text evidence="1">The sequence shown here is derived from an EMBL/GenBank/DDBJ whole genome shotgun (WGS) entry which is preliminary data.</text>
</comment>
<dbReference type="OrthoDB" id="642536at2759"/>
<sequence length="104" mass="12137">MTKVNNDFDTLEVDFDEMRWVNSEKTIAEYKLFVSDLKCDAAIRPDPWAHPWTQYGRINHADYGNQSKEKGKCLTTYMWYFPHDCLIDNNADTVNGALLNILDE</sequence>
<reference evidence="1" key="2">
    <citation type="submission" date="2020-06" db="EMBL/GenBank/DDBJ databases">
        <title>Helianthus annuus Genome sequencing and assembly Release 2.</title>
        <authorList>
            <person name="Gouzy J."/>
            <person name="Langlade N."/>
            <person name="Munos S."/>
        </authorList>
    </citation>
    <scope>NUCLEOTIDE SEQUENCE</scope>
    <source>
        <tissue evidence="1">Leaves</tissue>
    </source>
</reference>
<dbReference type="EMBL" id="MNCJ02000331">
    <property type="protein sequence ID" value="KAF5761018.1"/>
    <property type="molecule type" value="Genomic_DNA"/>
</dbReference>
<evidence type="ECO:0000313" key="2">
    <source>
        <dbReference type="Proteomes" id="UP000215914"/>
    </source>
</evidence>
<gene>
    <name evidence="1" type="ORF">HanXRQr2_Chr16g0760141</name>
</gene>
<dbReference type="PANTHER" id="PTHR45463">
    <property type="entry name" value="OS09G0392200 PROTEIN"/>
    <property type="match status" value="1"/>
</dbReference>
<accession>A0A9K3DVF6</accession>
<name>A0A9K3DVF6_HELAN</name>
<dbReference type="AlphaFoldDB" id="A0A9K3DVF6"/>
<dbReference type="PANTHER" id="PTHR45463:SF8">
    <property type="entry name" value="OS09G0392200 PROTEIN"/>
    <property type="match status" value="1"/>
</dbReference>
<evidence type="ECO:0000313" key="1">
    <source>
        <dbReference type="EMBL" id="KAF5761018.1"/>
    </source>
</evidence>
<dbReference type="Gramene" id="mRNA:HanXRQr2_Chr16g0760141">
    <property type="protein sequence ID" value="mRNA:HanXRQr2_Chr16g0760141"/>
    <property type="gene ID" value="HanXRQr2_Chr16g0760141"/>
</dbReference>
<reference evidence="1" key="1">
    <citation type="journal article" date="2017" name="Nature">
        <title>The sunflower genome provides insights into oil metabolism, flowering and Asterid evolution.</title>
        <authorList>
            <person name="Badouin H."/>
            <person name="Gouzy J."/>
            <person name="Grassa C.J."/>
            <person name="Murat F."/>
            <person name="Staton S.E."/>
            <person name="Cottret L."/>
            <person name="Lelandais-Briere C."/>
            <person name="Owens G.L."/>
            <person name="Carrere S."/>
            <person name="Mayjonade B."/>
            <person name="Legrand L."/>
            <person name="Gill N."/>
            <person name="Kane N.C."/>
            <person name="Bowers J.E."/>
            <person name="Hubner S."/>
            <person name="Bellec A."/>
            <person name="Berard A."/>
            <person name="Berges H."/>
            <person name="Blanchet N."/>
            <person name="Boniface M.C."/>
            <person name="Brunel D."/>
            <person name="Catrice O."/>
            <person name="Chaidir N."/>
            <person name="Claudel C."/>
            <person name="Donnadieu C."/>
            <person name="Faraut T."/>
            <person name="Fievet G."/>
            <person name="Helmstetter N."/>
            <person name="King M."/>
            <person name="Knapp S.J."/>
            <person name="Lai Z."/>
            <person name="Le Paslier M.C."/>
            <person name="Lippi Y."/>
            <person name="Lorenzon L."/>
            <person name="Mandel J.R."/>
            <person name="Marage G."/>
            <person name="Marchand G."/>
            <person name="Marquand E."/>
            <person name="Bret-Mestries E."/>
            <person name="Morien E."/>
            <person name="Nambeesan S."/>
            <person name="Nguyen T."/>
            <person name="Pegot-Espagnet P."/>
            <person name="Pouilly N."/>
            <person name="Raftis F."/>
            <person name="Sallet E."/>
            <person name="Schiex T."/>
            <person name="Thomas J."/>
            <person name="Vandecasteele C."/>
            <person name="Vares D."/>
            <person name="Vear F."/>
            <person name="Vautrin S."/>
            <person name="Crespi M."/>
            <person name="Mangin B."/>
            <person name="Burke J.M."/>
            <person name="Salse J."/>
            <person name="Munos S."/>
            <person name="Vincourt P."/>
            <person name="Rieseberg L.H."/>
            <person name="Langlade N.B."/>
        </authorList>
    </citation>
    <scope>NUCLEOTIDE SEQUENCE</scope>
    <source>
        <tissue evidence="1">Leaves</tissue>
    </source>
</reference>
<proteinExistence type="predicted"/>
<organism evidence="1 2">
    <name type="scientific">Helianthus annuus</name>
    <name type="common">Common sunflower</name>
    <dbReference type="NCBI Taxonomy" id="4232"/>
    <lineage>
        <taxon>Eukaryota</taxon>
        <taxon>Viridiplantae</taxon>
        <taxon>Streptophyta</taxon>
        <taxon>Embryophyta</taxon>
        <taxon>Tracheophyta</taxon>
        <taxon>Spermatophyta</taxon>
        <taxon>Magnoliopsida</taxon>
        <taxon>eudicotyledons</taxon>
        <taxon>Gunneridae</taxon>
        <taxon>Pentapetalae</taxon>
        <taxon>asterids</taxon>
        <taxon>campanulids</taxon>
        <taxon>Asterales</taxon>
        <taxon>Asteraceae</taxon>
        <taxon>Asteroideae</taxon>
        <taxon>Heliantheae alliance</taxon>
        <taxon>Heliantheae</taxon>
        <taxon>Helianthus</taxon>
    </lineage>
</organism>
<dbReference type="Proteomes" id="UP000215914">
    <property type="component" value="Unassembled WGS sequence"/>
</dbReference>
<protein>
    <submittedName>
        <fullName evidence="1">Uncharacterized protein</fullName>
    </submittedName>
</protein>